<dbReference type="Pfam" id="PF01790">
    <property type="entry name" value="LGT"/>
    <property type="match status" value="1"/>
</dbReference>
<feature type="transmembrane region" description="Helical" evidence="7">
    <location>
        <begin position="28"/>
        <end position="50"/>
    </location>
</feature>
<feature type="binding site" evidence="7">
    <location>
        <position position="154"/>
    </location>
    <ligand>
        <name>a 1,2-diacyl-sn-glycero-3-phospho-(1'-sn-glycerol)</name>
        <dbReference type="ChEBI" id="CHEBI:64716"/>
    </ligand>
</feature>
<evidence type="ECO:0000256" key="7">
    <source>
        <dbReference type="HAMAP-Rule" id="MF_01147"/>
    </source>
</evidence>
<evidence type="ECO:0000313" key="9">
    <source>
        <dbReference type="Proteomes" id="UP000318801"/>
    </source>
</evidence>
<feature type="transmembrane region" description="Helical" evidence="7">
    <location>
        <begin position="71"/>
        <end position="90"/>
    </location>
</feature>
<comment type="pathway">
    <text evidence="7">Protein modification; lipoprotein biosynthesis (diacylglyceryl transfer).</text>
</comment>
<keyword evidence="2 7" id="KW-1003">Cell membrane</keyword>
<sequence length="286" mass="32064">MQPDQIVEASLSYPNIDPIAFSLGPLAVHWYGIAYVAGILLGWLYARYLLKQTAIWRDDAPPLTQTKLDDFITWSVLGIIIGGRLGYMLFYDLPQFIADPLLIFRIWDGGMSFHGGLLGMITVMILFSRRNRISTWSLFDLMATVTPIGLFFGRIANFINGELWGRVSDVPWAMVFPTGGPLPRHPSQLYEAGLEGLASLLILFVLARFLGTLKKPGLTSSVFICLYALSRIFVEFFRQPDIQLGYLYGGWLTMGMILSLPMLAAGLWGIWFAIHRAHRHETGMAA</sequence>
<feature type="transmembrane region" description="Helical" evidence="7">
    <location>
        <begin position="246"/>
        <end position="274"/>
    </location>
</feature>
<proteinExistence type="inferred from homology"/>
<comment type="similarity">
    <text evidence="1 7">Belongs to the Lgt family.</text>
</comment>
<dbReference type="RefSeq" id="WP_141148513.1">
    <property type="nucleotide sequence ID" value="NZ_VHLG01000003.1"/>
</dbReference>
<evidence type="ECO:0000313" key="8">
    <source>
        <dbReference type="EMBL" id="TPW31742.1"/>
    </source>
</evidence>
<keyword evidence="6 7" id="KW-0472">Membrane</keyword>
<keyword evidence="4 7" id="KW-0812">Transmembrane</keyword>
<organism evidence="8 9">
    <name type="scientific">Martelella alba</name>
    <dbReference type="NCBI Taxonomy" id="2590451"/>
    <lineage>
        <taxon>Bacteria</taxon>
        <taxon>Pseudomonadati</taxon>
        <taxon>Pseudomonadota</taxon>
        <taxon>Alphaproteobacteria</taxon>
        <taxon>Hyphomicrobiales</taxon>
        <taxon>Aurantimonadaceae</taxon>
        <taxon>Martelella</taxon>
    </lineage>
</organism>
<dbReference type="GO" id="GO:0005886">
    <property type="term" value="C:plasma membrane"/>
    <property type="evidence" value="ECO:0007669"/>
    <property type="project" value="UniProtKB-SubCell"/>
</dbReference>
<keyword evidence="8" id="KW-0449">Lipoprotein</keyword>
<feature type="transmembrane region" description="Helical" evidence="7">
    <location>
        <begin position="192"/>
        <end position="210"/>
    </location>
</feature>
<comment type="function">
    <text evidence="7">Catalyzes the transfer of the diacylglyceryl group from phosphatidylglycerol to the sulfhydryl group of the N-terminal cysteine of a prolipoprotein, the first step in the formation of mature lipoproteins.</text>
</comment>
<evidence type="ECO:0000256" key="3">
    <source>
        <dbReference type="ARBA" id="ARBA00022679"/>
    </source>
</evidence>
<dbReference type="GO" id="GO:0042158">
    <property type="term" value="P:lipoprotein biosynthetic process"/>
    <property type="evidence" value="ECO:0007669"/>
    <property type="project" value="UniProtKB-UniRule"/>
</dbReference>
<dbReference type="EC" id="2.5.1.145" evidence="7"/>
<dbReference type="PROSITE" id="PS01311">
    <property type="entry name" value="LGT"/>
    <property type="match status" value="1"/>
</dbReference>
<gene>
    <name evidence="7" type="primary">lgt</name>
    <name evidence="8" type="ORF">FJU08_08345</name>
</gene>
<keyword evidence="9" id="KW-1185">Reference proteome</keyword>
<dbReference type="EMBL" id="VHLG01000003">
    <property type="protein sequence ID" value="TPW31742.1"/>
    <property type="molecule type" value="Genomic_DNA"/>
</dbReference>
<evidence type="ECO:0000256" key="6">
    <source>
        <dbReference type="ARBA" id="ARBA00023136"/>
    </source>
</evidence>
<dbReference type="InterPro" id="IPR001640">
    <property type="entry name" value="Lgt"/>
</dbReference>
<comment type="caution">
    <text evidence="8">The sequence shown here is derived from an EMBL/GenBank/DDBJ whole genome shotgun (WGS) entry which is preliminary data.</text>
</comment>
<keyword evidence="5 7" id="KW-1133">Transmembrane helix</keyword>
<dbReference type="Proteomes" id="UP000318801">
    <property type="component" value="Unassembled WGS sequence"/>
</dbReference>
<name>A0A506UBH3_9HYPH</name>
<protein>
    <recommendedName>
        <fullName evidence="7">Phosphatidylglycerol--prolipoprotein diacylglyceryl transferase</fullName>
        <ecNumber evidence="7">2.5.1.145</ecNumber>
    </recommendedName>
</protein>
<evidence type="ECO:0000256" key="2">
    <source>
        <dbReference type="ARBA" id="ARBA00022475"/>
    </source>
</evidence>
<feature type="transmembrane region" description="Helical" evidence="7">
    <location>
        <begin position="217"/>
        <end position="234"/>
    </location>
</feature>
<comment type="subcellular location">
    <subcellularLocation>
        <location evidence="7">Cell membrane</location>
        <topology evidence="7">Multi-pass membrane protein</topology>
    </subcellularLocation>
</comment>
<keyword evidence="3 7" id="KW-0808">Transferase</keyword>
<dbReference type="NCBIfam" id="TIGR00544">
    <property type="entry name" value="lgt"/>
    <property type="match status" value="1"/>
</dbReference>
<comment type="catalytic activity">
    <reaction evidence="7">
        <text>L-cysteinyl-[prolipoprotein] + a 1,2-diacyl-sn-glycero-3-phospho-(1'-sn-glycerol) = an S-1,2-diacyl-sn-glyceryl-L-cysteinyl-[prolipoprotein] + sn-glycerol 1-phosphate + H(+)</text>
        <dbReference type="Rhea" id="RHEA:56712"/>
        <dbReference type="Rhea" id="RHEA-COMP:14679"/>
        <dbReference type="Rhea" id="RHEA-COMP:14680"/>
        <dbReference type="ChEBI" id="CHEBI:15378"/>
        <dbReference type="ChEBI" id="CHEBI:29950"/>
        <dbReference type="ChEBI" id="CHEBI:57685"/>
        <dbReference type="ChEBI" id="CHEBI:64716"/>
        <dbReference type="ChEBI" id="CHEBI:140658"/>
        <dbReference type="EC" id="2.5.1.145"/>
    </reaction>
</comment>
<dbReference type="GO" id="GO:0008961">
    <property type="term" value="F:phosphatidylglycerol-prolipoprotein diacylglyceryl transferase activity"/>
    <property type="evidence" value="ECO:0007669"/>
    <property type="project" value="UniProtKB-UniRule"/>
</dbReference>
<evidence type="ECO:0000256" key="1">
    <source>
        <dbReference type="ARBA" id="ARBA00007150"/>
    </source>
</evidence>
<feature type="transmembrane region" description="Helical" evidence="7">
    <location>
        <begin position="139"/>
        <end position="159"/>
    </location>
</feature>
<dbReference type="HAMAP" id="MF_01147">
    <property type="entry name" value="Lgt"/>
    <property type="match status" value="1"/>
</dbReference>
<accession>A0A506UBH3</accession>
<evidence type="ECO:0000256" key="4">
    <source>
        <dbReference type="ARBA" id="ARBA00022692"/>
    </source>
</evidence>
<feature type="transmembrane region" description="Helical" evidence="7">
    <location>
        <begin position="102"/>
        <end position="127"/>
    </location>
</feature>
<dbReference type="PANTHER" id="PTHR30589">
    <property type="entry name" value="PROLIPOPROTEIN DIACYLGLYCERYL TRANSFERASE"/>
    <property type="match status" value="1"/>
</dbReference>
<dbReference type="AlphaFoldDB" id="A0A506UBH3"/>
<reference evidence="8 9" key="1">
    <citation type="submission" date="2019-06" db="EMBL/GenBank/DDBJ databases">
        <authorList>
            <person name="Li M."/>
        </authorList>
    </citation>
    <scope>NUCLEOTIDE SEQUENCE [LARGE SCALE GENOMIC DNA]</scope>
    <source>
        <strain evidence="8 9">BGMRC2036</strain>
    </source>
</reference>
<dbReference type="OrthoDB" id="871140at2"/>
<evidence type="ECO:0000256" key="5">
    <source>
        <dbReference type="ARBA" id="ARBA00022989"/>
    </source>
</evidence>
<dbReference type="PANTHER" id="PTHR30589:SF0">
    <property type="entry name" value="PHOSPHATIDYLGLYCEROL--PROLIPOPROTEIN DIACYLGLYCERYL TRANSFERASE"/>
    <property type="match status" value="1"/>
</dbReference>
<dbReference type="UniPathway" id="UPA00664"/>